<name>A0A183FVR8_HELPZ</name>
<dbReference type="Proteomes" id="UP000050761">
    <property type="component" value="Unassembled WGS sequence"/>
</dbReference>
<reference evidence="1 2" key="1">
    <citation type="submission" date="2018-11" db="EMBL/GenBank/DDBJ databases">
        <authorList>
            <consortium name="Pathogen Informatics"/>
        </authorList>
    </citation>
    <scope>NUCLEOTIDE SEQUENCE [LARGE SCALE GENOMIC DNA]</scope>
</reference>
<proteinExistence type="predicted"/>
<protein>
    <submittedName>
        <fullName evidence="3">T5orf172 domain-containing protein</fullName>
    </submittedName>
</protein>
<dbReference type="AlphaFoldDB" id="A0A183FVR8"/>
<sequence>MASPHPHDDVDNKETVRTKCAKTDRSRSYILSVMPRDYDERRRHFFYLRLTTAVEGLSGNRIDHLSFQDLEKWVTILLIECNRAYNGTCGEVIRGHTEGTLRSLTAENYNSPCSKCSRRPHTIISHLRDRHGATLLFPNLPVISFTRTNNTYITFALEQIIIEYRRVTDPPAEDANEDECHLRERANRYIEELKELFRLRQQRFRDPA</sequence>
<dbReference type="WBParaSite" id="HPBE_0001244801-mRNA-1">
    <property type="protein sequence ID" value="HPBE_0001244801-mRNA-1"/>
    <property type="gene ID" value="HPBE_0001244801"/>
</dbReference>
<gene>
    <name evidence="1" type="ORF">HPBE_LOCUS12449</name>
</gene>
<organism evidence="2 3">
    <name type="scientific">Heligmosomoides polygyrus</name>
    <name type="common">Parasitic roundworm</name>
    <dbReference type="NCBI Taxonomy" id="6339"/>
    <lineage>
        <taxon>Eukaryota</taxon>
        <taxon>Metazoa</taxon>
        <taxon>Ecdysozoa</taxon>
        <taxon>Nematoda</taxon>
        <taxon>Chromadorea</taxon>
        <taxon>Rhabditida</taxon>
        <taxon>Rhabditina</taxon>
        <taxon>Rhabditomorpha</taxon>
        <taxon>Strongyloidea</taxon>
        <taxon>Heligmosomidae</taxon>
        <taxon>Heligmosomoides</taxon>
    </lineage>
</organism>
<accession>A0A183FVR8</accession>
<evidence type="ECO:0000313" key="3">
    <source>
        <dbReference type="WBParaSite" id="HPBE_0001244801-mRNA-1"/>
    </source>
</evidence>
<evidence type="ECO:0000313" key="1">
    <source>
        <dbReference type="EMBL" id="VDO92217.1"/>
    </source>
</evidence>
<keyword evidence="2" id="KW-1185">Reference proteome</keyword>
<dbReference type="EMBL" id="UZAH01027505">
    <property type="protein sequence ID" value="VDO92217.1"/>
    <property type="molecule type" value="Genomic_DNA"/>
</dbReference>
<evidence type="ECO:0000313" key="2">
    <source>
        <dbReference type="Proteomes" id="UP000050761"/>
    </source>
</evidence>
<reference evidence="3" key="2">
    <citation type="submission" date="2019-09" db="UniProtKB">
        <authorList>
            <consortium name="WormBaseParasite"/>
        </authorList>
    </citation>
    <scope>IDENTIFICATION</scope>
</reference>
<accession>A0A3P8A6J9</accession>